<sequence length="99" mass="11388">MVPGSETLRKIHSEFGVTGSFKDRVIAEWLQKYKDIWLEYQQAVDNFTLSLQVTADQEGMEKETEARPFLLGHDVAALLQKSMDKLKYPLSTKVPCLLW</sequence>
<proteinExistence type="predicted"/>
<organism evidence="1 2">
    <name type="scientific">Caerostris extrusa</name>
    <name type="common">Bark spider</name>
    <name type="synonym">Caerostris bankana</name>
    <dbReference type="NCBI Taxonomy" id="172846"/>
    <lineage>
        <taxon>Eukaryota</taxon>
        <taxon>Metazoa</taxon>
        <taxon>Ecdysozoa</taxon>
        <taxon>Arthropoda</taxon>
        <taxon>Chelicerata</taxon>
        <taxon>Arachnida</taxon>
        <taxon>Araneae</taxon>
        <taxon>Araneomorphae</taxon>
        <taxon>Entelegynae</taxon>
        <taxon>Araneoidea</taxon>
        <taxon>Araneidae</taxon>
        <taxon>Caerostris</taxon>
    </lineage>
</organism>
<reference evidence="1 2" key="1">
    <citation type="submission" date="2021-06" db="EMBL/GenBank/DDBJ databases">
        <title>Caerostris extrusa draft genome.</title>
        <authorList>
            <person name="Kono N."/>
            <person name="Arakawa K."/>
        </authorList>
    </citation>
    <scope>NUCLEOTIDE SEQUENCE [LARGE SCALE GENOMIC DNA]</scope>
</reference>
<dbReference type="Proteomes" id="UP001054945">
    <property type="component" value="Unassembled WGS sequence"/>
</dbReference>
<keyword evidence="2" id="KW-1185">Reference proteome</keyword>
<accession>A0AAV4NC74</accession>
<protein>
    <submittedName>
        <fullName evidence="1">Uncharacterized protein</fullName>
    </submittedName>
</protein>
<gene>
    <name evidence="1" type="ORF">CEXT_564011</name>
</gene>
<comment type="caution">
    <text evidence="1">The sequence shown here is derived from an EMBL/GenBank/DDBJ whole genome shotgun (WGS) entry which is preliminary data.</text>
</comment>
<name>A0AAV4NC74_CAEEX</name>
<evidence type="ECO:0000313" key="1">
    <source>
        <dbReference type="EMBL" id="GIX81087.1"/>
    </source>
</evidence>
<dbReference type="AlphaFoldDB" id="A0AAV4NC74"/>
<evidence type="ECO:0000313" key="2">
    <source>
        <dbReference type="Proteomes" id="UP001054945"/>
    </source>
</evidence>
<dbReference type="EMBL" id="BPLR01020652">
    <property type="protein sequence ID" value="GIX81087.1"/>
    <property type="molecule type" value="Genomic_DNA"/>
</dbReference>